<sequence length="146" mass="16300">MFFAALVLAATAGCSDSAEAQLDQEETSLLRLAYEDCAEGEEHGNVLSYDSEYDVLVAENVYVQPSDRSYLGDETYEAVVEGISERARIYECALDRIAVPEHVLSDISRTRALDGTRSTSWGDFEASWTYHPSNGLNIQFEDRRSE</sequence>
<evidence type="ECO:0000313" key="1">
    <source>
        <dbReference type="EMBL" id="MBP2318521.1"/>
    </source>
</evidence>
<dbReference type="Proteomes" id="UP001519331">
    <property type="component" value="Unassembled WGS sequence"/>
</dbReference>
<gene>
    <name evidence="1" type="ORF">JOF45_001540</name>
</gene>
<dbReference type="EMBL" id="JAGINX010000001">
    <property type="protein sequence ID" value="MBP2318521.1"/>
    <property type="molecule type" value="Genomic_DNA"/>
</dbReference>
<comment type="caution">
    <text evidence="1">The sequence shown here is derived from an EMBL/GenBank/DDBJ whole genome shotgun (WGS) entry which is preliminary data.</text>
</comment>
<reference evidence="1 2" key="1">
    <citation type="submission" date="2021-03" db="EMBL/GenBank/DDBJ databases">
        <title>Sequencing the genomes of 1000 actinobacteria strains.</title>
        <authorList>
            <person name="Klenk H.-P."/>
        </authorList>
    </citation>
    <scope>NUCLEOTIDE SEQUENCE [LARGE SCALE GENOMIC DNA]</scope>
    <source>
        <strain evidence="1 2">DSM 12544</strain>
    </source>
</reference>
<protein>
    <submittedName>
        <fullName evidence="1">Uncharacterized protein</fullName>
    </submittedName>
</protein>
<evidence type="ECO:0000313" key="2">
    <source>
        <dbReference type="Proteomes" id="UP001519331"/>
    </source>
</evidence>
<accession>A0ABS4T5G1</accession>
<organism evidence="1 2">
    <name type="scientific">Nesterenkonia lacusekhoensis</name>
    <dbReference type="NCBI Taxonomy" id="150832"/>
    <lineage>
        <taxon>Bacteria</taxon>
        <taxon>Bacillati</taxon>
        <taxon>Actinomycetota</taxon>
        <taxon>Actinomycetes</taxon>
        <taxon>Micrococcales</taxon>
        <taxon>Micrococcaceae</taxon>
        <taxon>Nesterenkonia</taxon>
    </lineage>
</organism>
<name>A0ABS4T5G1_9MICC</name>
<dbReference type="RefSeq" id="WP_210048906.1">
    <property type="nucleotide sequence ID" value="NZ_JAGINX010000001.1"/>
</dbReference>
<keyword evidence="2" id="KW-1185">Reference proteome</keyword>
<proteinExistence type="predicted"/>